<dbReference type="GO" id="GO:0006082">
    <property type="term" value="P:organic acid metabolic process"/>
    <property type="evidence" value="ECO:0007669"/>
    <property type="project" value="UniProtKB-ARBA"/>
</dbReference>
<dbReference type="SUPFAM" id="SSF52922">
    <property type="entry name" value="TK C-terminal domain-like"/>
    <property type="match status" value="1"/>
</dbReference>
<evidence type="ECO:0000313" key="6">
    <source>
        <dbReference type="Proteomes" id="UP000027093"/>
    </source>
</evidence>
<dbReference type="InterPro" id="IPR033248">
    <property type="entry name" value="Transketolase_C"/>
</dbReference>
<dbReference type="InterPro" id="IPR029061">
    <property type="entry name" value="THDP-binding"/>
</dbReference>
<dbReference type="HOGENOM" id="CLU_009227_1_1_2"/>
<evidence type="ECO:0000256" key="1">
    <source>
        <dbReference type="ARBA" id="ARBA00001964"/>
    </source>
</evidence>
<feature type="domain" description="Transketolase-like pyrimidine-binding" evidence="4">
    <location>
        <begin position="10"/>
        <end position="176"/>
    </location>
</feature>
<dbReference type="EC" id="2.2.1.1" evidence="5"/>
<dbReference type="Pfam" id="PF02779">
    <property type="entry name" value="Transket_pyr"/>
    <property type="match status" value="1"/>
</dbReference>
<dbReference type="STRING" id="926571.NVIE_017680"/>
<dbReference type="Gene3D" id="3.40.50.970">
    <property type="match status" value="1"/>
</dbReference>
<dbReference type="GO" id="GO:0044272">
    <property type="term" value="P:sulfur compound biosynthetic process"/>
    <property type="evidence" value="ECO:0007669"/>
    <property type="project" value="UniProtKB-ARBA"/>
</dbReference>
<dbReference type="InterPro" id="IPR051157">
    <property type="entry name" value="PDH/Transketolase"/>
</dbReference>
<accession>A0A060HS98</accession>
<reference evidence="5 6" key="1">
    <citation type="journal article" date="2014" name="Int. J. Syst. Evol. Microbiol.">
        <title>Nitrososphaera viennensis gen. nov., sp. nov., an aerobic and mesophilic, ammonia-oxidizing archaeon from soil and a member of the archaeal phylum Thaumarchaeota.</title>
        <authorList>
            <person name="Stieglmeier M."/>
            <person name="Klingl A."/>
            <person name="Alves R.J."/>
            <person name="Rittmann S.K."/>
            <person name="Melcher M."/>
            <person name="Leisch N."/>
            <person name="Schleper C."/>
        </authorList>
    </citation>
    <scope>NUCLEOTIDE SEQUENCE [LARGE SCALE GENOMIC DNA]</scope>
    <source>
        <strain evidence="5">EN76</strain>
    </source>
</reference>
<keyword evidence="3" id="KW-0786">Thiamine pyrophosphate</keyword>
<sequence>MLLSSEKKTADMRGAYGDALVELGKTDSRIVCVGGDTTDSLKTKKFGDKYPERMFNVGIAEANLVSIAAGLAIAGKVAFASTYAAFIPGRAVDQIRNTICYPALDVKLVVSHGGLTVGPDGASHQQIEDLSTTRAMPNMRVMVPADAVAVRHLIKAMVDTPGPFYMRLARPTTELVYAESTPADQFRVGRGNVLVDGSDATIVACGLMVGKALEAANLLKREEGISARVVDMFTIKPVDFDLVAKCAKETGAIATAEEHNIIGGLGAAVSEAAGETYPVPIKRVGVRDTFGESARDEEVDTLLEQYGLTATEIAKAVVEARSRMKK</sequence>
<evidence type="ECO:0000313" key="5">
    <source>
        <dbReference type="EMBL" id="AIC16032.1"/>
    </source>
</evidence>
<dbReference type="AlphaFoldDB" id="A0A060HS98"/>
<dbReference type="Proteomes" id="UP000027093">
    <property type="component" value="Chromosome"/>
</dbReference>
<proteinExistence type="inferred from homology"/>
<evidence type="ECO:0000256" key="3">
    <source>
        <dbReference type="ARBA" id="ARBA00023052"/>
    </source>
</evidence>
<dbReference type="GO" id="GO:0004802">
    <property type="term" value="F:transketolase activity"/>
    <property type="evidence" value="ECO:0007669"/>
    <property type="project" value="UniProtKB-EC"/>
</dbReference>
<name>A0A060HS98_9ARCH</name>
<dbReference type="GeneID" id="74947037"/>
<organism evidence="5 6">
    <name type="scientific">Nitrososphaera viennensis EN76</name>
    <dbReference type="NCBI Taxonomy" id="926571"/>
    <lineage>
        <taxon>Archaea</taxon>
        <taxon>Nitrososphaerota</taxon>
        <taxon>Nitrososphaeria</taxon>
        <taxon>Nitrososphaerales</taxon>
        <taxon>Nitrososphaeraceae</taxon>
        <taxon>Nitrososphaera</taxon>
    </lineage>
</organism>
<dbReference type="RefSeq" id="WP_075054897.1">
    <property type="nucleotide sequence ID" value="NZ_CP007536.1"/>
</dbReference>
<dbReference type="SMART" id="SM00861">
    <property type="entry name" value="Transket_pyr"/>
    <property type="match status" value="1"/>
</dbReference>
<dbReference type="PANTHER" id="PTHR43825:SF1">
    <property type="entry name" value="TRANSKETOLASE-LIKE PYRIMIDINE-BINDING DOMAIN-CONTAINING PROTEIN"/>
    <property type="match status" value="1"/>
</dbReference>
<evidence type="ECO:0000256" key="2">
    <source>
        <dbReference type="ARBA" id="ARBA00007131"/>
    </source>
</evidence>
<protein>
    <submittedName>
        <fullName evidence="5">Transketolase, C-terminal subunit</fullName>
        <ecNumber evidence="5">2.2.1.1</ecNumber>
    </submittedName>
</protein>
<dbReference type="EMBL" id="CP007536">
    <property type="protein sequence ID" value="AIC16032.1"/>
    <property type="molecule type" value="Genomic_DNA"/>
</dbReference>
<dbReference type="FunFam" id="3.40.50.970:FF:000129">
    <property type="entry name" value="Transketolase"/>
    <property type="match status" value="1"/>
</dbReference>
<evidence type="ECO:0000259" key="4">
    <source>
        <dbReference type="SMART" id="SM00861"/>
    </source>
</evidence>
<dbReference type="SUPFAM" id="SSF52518">
    <property type="entry name" value="Thiamin diphosphate-binding fold (THDP-binding)"/>
    <property type="match status" value="1"/>
</dbReference>
<dbReference type="OrthoDB" id="6779at2157"/>
<keyword evidence="5" id="KW-0808">Transferase</keyword>
<dbReference type="KEGG" id="nvn:NVIE_017680"/>
<dbReference type="PANTHER" id="PTHR43825">
    <property type="entry name" value="PYRUVATE DEHYDROGENASE E1 COMPONENT"/>
    <property type="match status" value="1"/>
</dbReference>
<dbReference type="InterPro" id="IPR009014">
    <property type="entry name" value="Transketo_C/PFOR_II"/>
</dbReference>
<gene>
    <name evidence="5" type="primary">tktB</name>
    <name evidence="5" type="ORF">NVIE_017680</name>
</gene>
<comment type="similarity">
    <text evidence="2">Belongs to the transketolase family.</text>
</comment>
<keyword evidence="6" id="KW-1185">Reference proteome</keyword>
<dbReference type="Gene3D" id="3.40.50.920">
    <property type="match status" value="1"/>
</dbReference>
<dbReference type="CDD" id="cd07033">
    <property type="entry name" value="TPP_PYR_DXS_TK_like"/>
    <property type="match status" value="1"/>
</dbReference>
<dbReference type="Pfam" id="PF02780">
    <property type="entry name" value="Transketolase_C"/>
    <property type="match status" value="1"/>
</dbReference>
<comment type="cofactor">
    <cofactor evidence="1">
        <name>thiamine diphosphate</name>
        <dbReference type="ChEBI" id="CHEBI:58937"/>
    </cofactor>
</comment>
<dbReference type="InterPro" id="IPR005475">
    <property type="entry name" value="Transketolase-like_Pyr-bd"/>
</dbReference>